<dbReference type="GO" id="GO:0005524">
    <property type="term" value="F:ATP binding"/>
    <property type="evidence" value="ECO:0007669"/>
    <property type="project" value="UniProtKB-UniRule"/>
</dbReference>
<evidence type="ECO:0000256" key="15">
    <source>
        <dbReference type="SAM" id="SignalP"/>
    </source>
</evidence>
<feature type="domain" description="Protein kinase" evidence="16">
    <location>
        <begin position="209"/>
        <end position="504"/>
    </location>
</feature>
<dbReference type="EMBL" id="QKKF02034243">
    <property type="protein sequence ID" value="RZF33320.1"/>
    <property type="molecule type" value="Genomic_DNA"/>
</dbReference>
<evidence type="ECO:0000256" key="13">
    <source>
        <dbReference type="ARBA" id="ARBA00023170"/>
    </source>
</evidence>
<dbReference type="Proteomes" id="UP000291343">
    <property type="component" value="Unassembled WGS sequence"/>
</dbReference>
<evidence type="ECO:0000313" key="18">
    <source>
        <dbReference type="Proteomes" id="UP000291343"/>
    </source>
</evidence>
<sequence length="719" mass="79175">MKHQFCWAFQAFYGVFISGLVIGVPTAEEPAIVCYVNKDLAHIPVDDGISENSSKQICSKGNHISCYTLWKEIRNSQNNATEISILARGCWESSRPEECDSQACIANDWPSPKQINGTKFCCCTANLCNRNVSVRLPPPPLPLRPTTASASAHSELSGKDTRLIIVACCITLTIGAIGLIAVCRSSRRKPPPLSDSVRLVENAPTERPIKLIEIIGQGRYGSLWRGMDRDGQVLAVKAFQPHLRQIFVNERDIFQLPFMNIPALVSYYGYQESATQLDLLLLYCGLGCLQDYLKTHVLDSTVFCRMASSIARGLAHLHTEIRQGDKFKPCVCHRDLNTRNILVKDDLSCCLCDFGLAVQVGNVGRGDDSARKSISDVGTLRYMAPEVLEGAVNLRDCESSLKQIDVYAAGLVLWELGTRCSDLYVDNATVVPYAMPFQEEVGLQPSFEQMQVMVSRNKARPLFPALWRSASECGAVRLLKETIEDCYDQDAEARLTALCIHERLSDFTQLFQKESHGNYPFNLGAQIVSYNNSVATTNTLPPDDTVESNLSEGTIETLLTNSPSECTEPSPANVWKDSNNRVVVNQAIQPHQGRNPCLERNLLVWRDNQEADAVPLVEKSMKHQTPSPFVHSGFIRKVHNNNKSNILHANSHTSAGVATAAAAAVSPSENRPSSLPLELGRSSNVKERVKTPGNRASAASAASISLYDDRIMDQSAASF</sequence>
<evidence type="ECO:0000256" key="7">
    <source>
        <dbReference type="ARBA" id="ARBA00022729"/>
    </source>
</evidence>
<feature type="signal peptide" evidence="15">
    <location>
        <begin position="1"/>
        <end position="23"/>
    </location>
</feature>
<name>A0A482WJ05_LAOST</name>
<evidence type="ECO:0000256" key="3">
    <source>
        <dbReference type="ARBA" id="ARBA00012401"/>
    </source>
</evidence>
<keyword evidence="12" id="KW-0472">Membrane</keyword>
<dbReference type="Gene3D" id="1.10.510.10">
    <property type="entry name" value="Transferase(Phosphotransferase) domain 1"/>
    <property type="match status" value="1"/>
</dbReference>
<comment type="subcellular location">
    <subcellularLocation>
        <location evidence="1">Membrane</location>
        <topology evidence="1">Single-pass type I membrane protein</topology>
    </subcellularLocation>
</comment>
<dbReference type="Pfam" id="PF00069">
    <property type="entry name" value="Pkinase"/>
    <property type="match status" value="1"/>
</dbReference>
<evidence type="ECO:0000256" key="5">
    <source>
        <dbReference type="ARBA" id="ARBA00022679"/>
    </source>
</evidence>
<dbReference type="GO" id="GO:0005886">
    <property type="term" value="C:plasma membrane"/>
    <property type="evidence" value="ECO:0007669"/>
    <property type="project" value="TreeGrafter"/>
</dbReference>
<feature type="binding site" evidence="14">
    <location>
        <position position="237"/>
    </location>
    <ligand>
        <name>ATP</name>
        <dbReference type="ChEBI" id="CHEBI:30616"/>
    </ligand>
</feature>
<evidence type="ECO:0000256" key="8">
    <source>
        <dbReference type="ARBA" id="ARBA00022741"/>
    </source>
</evidence>
<keyword evidence="4" id="KW-0723">Serine/threonine-protein kinase</keyword>
<dbReference type="AlphaFoldDB" id="A0A482WJ05"/>
<dbReference type="Pfam" id="PF01064">
    <property type="entry name" value="Activin_recp"/>
    <property type="match status" value="1"/>
</dbReference>
<dbReference type="Gene3D" id="3.30.200.20">
    <property type="entry name" value="Phosphorylase Kinase, domain 1"/>
    <property type="match status" value="1"/>
</dbReference>
<dbReference type="SUPFAM" id="SSF56112">
    <property type="entry name" value="Protein kinase-like (PK-like)"/>
    <property type="match status" value="1"/>
</dbReference>
<dbReference type="FunCoup" id="A0A482WJ05">
    <property type="interactions" value="28"/>
</dbReference>
<comment type="similarity">
    <text evidence="2">Belongs to the protein kinase superfamily. TKL Ser/Thr protein kinase family. TGFB receptor subfamily.</text>
</comment>
<dbReference type="InterPro" id="IPR045860">
    <property type="entry name" value="Snake_toxin-like_sf"/>
</dbReference>
<dbReference type="InterPro" id="IPR000719">
    <property type="entry name" value="Prot_kinase_dom"/>
</dbReference>
<gene>
    <name evidence="17" type="ORF">LSTR_LSTR007665</name>
</gene>
<dbReference type="InterPro" id="IPR011009">
    <property type="entry name" value="Kinase-like_dom_sf"/>
</dbReference>
<evidence type="ECO:0000256" key="12">
    <source>
        <dbReference type="ARBA" id="ARBA00023136"/>
    </source>
</evidence>
<dbReference type="SMR" id="A0A482WJ05"/>
<dbReference type="PROSITE" id="PS50011">
    <property type="entry name" value="PROTEIN_KINASE_DOM"/>
    <property type="match status" value="1"/>
</dbReference>
<dbReference type="PANTHER" id="PTHR23255:SF100">
    <property type="entry name" value="RECEPTOR PROTEIN SERINE_THREONINE KINASE"/>
    <property type="match status" value="1"/>
</dbReference>
<dbReference type="SUPFAM" id="SSF57302">
    <property type="entry name" value="Snake toxin-like"/>
    <property type="match status" value="1"/>
</dbReference>
<dbReference type="PROSITE" id="PS00107">
    <property type="entry name" value="PROTEIN_KINASE_ATP"/>
    <property type="match status" value="1"/>
</dbReference>
<evidence type="ECO:0000256" key="2">
    <source>
        <dbReference type="ARBA" id="ARBA00009605"/>
    </source>
</evidence>
<evidence type="ECO:0000256" key="10">
    <source>
        <dbReference type="ARBA" id="ARBA00022840"/>
    </source>
</evidence>
<proteinExistence type="inferred from homology"/>
<organism evidence="17 18">
    <name type="scientific">Laodelphax striatellus</name>
    <name type="common">Small brown planthopper</name>
    <name type="synonym">Delphax striatella</name>
    <dbReference type="NCBI Taxonomy" id="195883"/>
    <lineage>
        <taxon>Eukaryota</taxon>
        <taxon>Metazoa</taxon>
        <taxon>Ecdysozoa</taxon>
        <taxon>Arthropoda</taxon>
        <taxon>Hexapoda</taxon>
        <taxon>Insecta</taxon>
        <taxon>Pterygota</taxon>
        <taxon>Neoptera</taxon>
        <taxon>Paraneoptera</taxon>
        <taxon>Hemiptera</taxon>
        <taxon>Auchenorrhyncha</taxon>
        <taxon>Fulgoroidea</taxon>
        <taxon>Delphacidae</taxon>
        <taxon>Criomorphinae</taxon>
        <taxon>Laodelphax</taxon>
    </lineage>
</organism>
<dbReference type="GO" id="GO:0030509">
    <property type="term" value="P:BMP signaling pathway"/>
    <property type="evidence" value="ECO:0007669"/>
    <property type="project" value="TreeGrafter"/>
</dbReference>
<keyword evidence="8 14" id="KW-0547">Nucleotide-binding</keyword>
<keyword evidence="6" id="KW-0812">Transmembrane</keyword>
<dbReference type="InterPro" id="IPR000333">
    <property type="entry name" value="TGFB_receptor"/>
</dbReference>
<evidence type="ECO:0000256" key="9">
    <source>
        <dbReference type="ARBA" id="ARBA00022777"/>
    </source>
</evidence>
<evidence type="ECO:0000256" key="11">
    <source>
        <dbReference type="ARBA" id="ARBA00022989"/>
    </source>
</evidence>
<evidence type="ECO:0000256" key="6">
    <source>
        <dbReference type="ARBA" id="ARBA00022692"/>
    </source>
</evidence>
<dbReference type="InterPro" id="IPR000472">
    <property type="entry name" value="Activin_recp"/>
</dbReference>
<dbReference type="OrthoDB" id="547665at2759"/>
<evidence type="ECO:0000256" key="1">
    <source>
        <dbReference type="ARBA" id="ARBA00004479"/>
    </source>
</evidence>
<dbReference type="Gene3D" id="2.10.60.10">
    <property type="entry name" value="CD59"/>
    <property type="match status" value="1"/>
</dbReference>
<keyword evidence="7 15" id="KW-0732">Signal</keyword>
<keyword evidence="11" id="KW-1133">Transmembrane helix</keyword>
<dbReference type="InterPro" id="IPR017441">
    <property type="entry name" value="Protein_kinase_ATP_BS"/>
</dbReference>
<dbReference type="CDD" id="cd23533">
    <property type="entry name" value="TFP_LU_ECD_BMPR2_like"/>
    <property type="match status" value="1"/>
</dbReference>
<evidence type="ECO:0000256" key="14">
    <source>
        <dbReference type="PROSITE-ProRule" id="PRU10141"/>
    </source>
</evidence>
<evidence type="ECO:0000256" key="4">
    <source>
        <dbReference type="ARBA" id="ARBA00022527"/>
    </source>
</evidence>
<keyword evidence="18" id="KW-1185">Reference proteome</keyword>
<dbReference type="InParanoid" id="A0A482WJ05"/>
<keyword evidence="10 14" id="KW-0067">ATP-binding</keyword>
<protein>
    <recommendedName>
        <fullName evidence="3">receptor protein serine/threonine kinase</fullName>
        <ecNumber evidence="3">2.7.11.30</ecNumber>
    </recommendedName>
</protein>
<dbReference type="STRING" id="195883.A0A482WJ05"/>
<dbReference type="PANTHER" id="PTHR23255">
    <property type="entry name" value="TRANSFORMING GROWTH FACTOR-BETA RECEPTOR TYPE I AND II"/>
    <property type="match status" value="1"/>
</dbReference>
<evidence type="ECO:0000259" key="16">
    <source>
        <dbReference type="PROSITE" id="PS50011"/>
    </source>
</evidence>
<reference evidence="17 18" key="1">
    <citation type="journal article" date="2017" name="Gigascience">
        <title>Genome sequence of the small brown planthopper, Laodelphax striatellus.</title>
        <authorList>
            <person name="Zhu J."/>
            <person name="Jiang F."/>
            <person name="Wang X."/>
            <person name="Yang P."/>
            <person name="Bao Y."/>
            <person name="Zhao W."/>
            <person name="Wang W."/>
            <person name="Lu H."/>
            <person name="Wang Q."/>
            <person name="Cui N."/>
            <person name="Li J."/>
            <person name="Chen X."/>
            <person name="Luo L."/>
            <person name="Yu J."/>
            <person name="Kang L."/>
            <person name="Cui F."/>
        </authorList>
    </citation>
    <scope>NUCLEOTIDE SEQUENCE [LARGE SCALE GENOMIC DNA]</scope>
    <source>
        <strain evidence="17">Lst14</strain>
    </source>
</reference>
<comment type="caution">
    <text evidence="17">The sequence shown here is derived from an EMBL/GenBank/DDBJ whole genome shotgun (WGS) entry which is preliminary data.</text>
</comment>
<keyword evidence="13" id="KW-0675">Receptor</keyword>
<dbReference type="GO" id="GO:0043235">
    <property type="term" value="C:receptor complex"/>
    <property type="evidence" value="ECO:0007669"/>
    <property type="project" value="TreeGrafter"/>
</dbReference>
<evidence type="ECO:0000313" key="17">
    <source>
        <dbReference type="EMBL" id="RZF33320.1"/>
    </source>
</evidence>
<accession>A0A482WJ05</accession>
<feature type="chain" id="PRO_5019743738" description="receptor protein serine/threonine kinase" evidence="15">
    <location>
        <begin position="24"/>
        <end position="719"/>
    </location>
</feature>
<keyword evidence="9" id="KW-0418">Kinase</keyword>
<dbReference type="GO" id="GO:0005024">
    <property type="term" value="F:transforming growth factor beta receptor activity"/>
    <property type="evidence" value="ECO:0007669"/>
    <property type="project" value="TreeGrafter"/>
</dbReference>
<keyword evidence="5" id="KW-0808">Transferase</keyword>
<dbReference type="EC" id="2.7.11.30" evidence="3"/>